<gene>
    <name evidence="1" type="ORF">F5544_06500</name>
</gene>
<organism evidence="1 2">
    <name type="scientific">Nocardia arthritidis</name>
    <dbReference type="NCBI Taxonomy" id="228602"/>
    <lineage>
        <taxon>Bacteria</taxon>
        <taxon>Bacillati</taxon>
        <taxon>Actinomycetota</taxon>
        <taxon>Actinomycetes</taxon>
        <taxon>Mycobacteriales</taxon>
        <taxon>Nocardiaceae</taxon>
        <taxon>Nocardia</taxon>
    </lineage>
</organism>
<proteinExistence type="predicted"/>
<dbReference type="RefSeq" id="WP_238847117.1">
    <property type="nucleotide sequence ID" value="NZ_CP046172.1"/>
</dbReference>
<name>A0A6G9Y7M5_9NOCA</name>
<evidence type="ECO:0000313" key="2">
    <source>
        <dbReference type="Proteomes" id="UP000503540"/>
    </source>
</evidence>
<dbReference type="AlphaFoldDB" id="A0A6G9Y7M5"/>
<evidence type="ECO:0000313" key="1">
    <source>
        <dbReference type="EMBL" id="QIS09211.1"/>
    </source>
</evidence>
<accession>A0A6G9Y7M5</accession>
<dbReference type="KEGG" id="nah:F5544_06500"/>
<dbReference type="Proteomes" id="UP000503540">
    <property type="component" value="Chromosome"/>
</dbReference>
<reference evidence="1 2" key="1">
    <citation type="journal article" date="2019" name="ACS Chem. Biol.">
        <title>Identification and Mobilization of a Cryptic Antibiotic Biosynthesis Gene Locus from a Human-Pathogenic Nocardia Isolate.</title>
        <authorList>
            <person name="Herisse M."/>
            <person name="Ishida K."/>
            <person name="Porter J.L."/>
            <person name="Howden B."/>
            <person name="Hertweck C."/>
            <person name="Stinear T.P."/>
            <person name="Pidot S.J."/>
        </authorList>
    </citation>
    <scope>NUCLEOTIDE SEQUENCE [LARGE SCALE GENOMIC DNA]</scope>
    <source>
        <strain evidence="1 2">AUSMDU00012717</strain>
    </source>
</reference>
<evidence type="ECO:0008006" key="3">
    <source>
        <dbReference type="Google" id="ProtNLM"/>
    </source>
</evidence>
<dbReference type="EMBL" id="CP046172">
    <property type="protein sequence ID" value="QIS09211.1"/>
    <property type="molecule type" value="Genomic_DNA"/>
</dbReference>
<sequence length="112" mass="10822">MGEVLMRKMSADTDGIAAYAANAATMSGDMAAIAANAAGSDPLLLAPVFGLIGGDFLAAYAATHAGHVAAIGQLSAVLGSIGGAATTAATVLTEGDHSRAEGFQSASKELGA</sequence>
<protein>
    <recommendedName>
        <fullName evidence="3">ESX-1 secretion-associated protein</fullName>
    </recommendedName>
</protein>
<keyword evidence="2" id="KW-1185">Reference proteome</keyword>